<protein>
    <submittedName>
        <fullName evidence="3">Restriction modification system DNA specificity domain-containing protein</fullName>
    </submittedName>
</protein>
<dbReference type="STRING" id="1121353.H924_03850"/>
<dbReference type="HOGENOM" id="CLU_1052568_0_0_11"/>
<dbReference type="EMBL" id="CP004354">
    <property type="protein sequence ID" value="AGG66216.1"/>
    <property type="molecule type" value="Genomic_DNA"/>
</dbReference>
<dbReference type="GO" id="GO:0009307">
    <property type="term" value="P:DNA restriction-modification system"/>
    <property type="evidence" value="ECO:0007669"/>
    <property type="project" value="UniProtKB-KW"/>
</dbReference>
<dbReference type="OrthoDB" id="9798929at2"/>
<keyword evidence="1" id="KW-0680">Restriction system</keyword>
<dbReference type="REBASE" id="61644">
    <property type="entry name" value="S.Cca20147ORF3855P"/>
</dbReference>
<dbReference type="SUPFAM" id="SSF116734">
    <property type="entry name" value="DNA methylase specificity domain"/>
    <property type="match status" value="1"/>
</dbReference>
<evidence type="ECO:0000256" key="1">
    <source>
        <dbReference type="ARBA" id="ARBA00022747"/>
    </source>
</evidence>
<dbReference type="AlphaFoldDB" id="M1TPE4"/>
<name>M1TPE4_9CORY</name>
<dbReference type="eggNOG" id="COG0732">
    <property type="taxonomic scope" value="Bacteria"/>
</dbReference>
<dbReference type="RefSeq" id="WP_015650654.1">
    <property type="nucleotide sequence ID" value="NC_020506.1"/>
</dbReference>
<dbReference type="InterPro" id="IPR044946">
    <property type="entry name" value="Restrct_endonuc_typeI_TRD_sf"/>
</dbReference>
<organism evidence="3 4">
    <name type="scientific">Corynebacterium callunae DSM 20147</name>
    <dbReference type="NCBI Taxonomy" id="1121353"/>
    <lineage>
        <taxon>Bacteria</taxon>
        <taxon>Bacillati</taxon>
        <taxon>Actinomycetota</taxon>
        <taxon>Actinomycetes</taxon>
        <taxon>Mycobacteriales</taxon>
        <taxon>Corynebacteriaceae</taxon>
        <taxon>Corynebacterium</taxon>
    </lineage>
</organism>
<keyword evidence="4" id="KW-1185">Reference proteome</keyword>
<evidence type="ECO:0000313" key="4">
    <source>
        <dbReference type="Proteomes" id="UP000011760"/>
    </source>
</evidence>
<accession>M1TPE4</accession>
<sequence length="264" mass="29111">MALFTTRPFVEAVLSTKSDISGSTMHVFEPEFHQEIYRSPAEIASASAHGSFQLADAILQEPIHRGVQPEYSDDLDDPDSLAFIGMMTPDGTRLSKNNTDNVAAIKSVGIRSGYVDIDSSRSVSSEFFRLRTKRAGVQRNDLLINSTGDGTIGRVAVYHYDFPAVVDGHVSIIRFKNPDLAWYTAAYLLTNAGQHQIYRYINGSSGQVEIYPQDFERLVIPKASTKEISEIGNQLKLACTHFESFRTHLGATIAQATQSSEKAS</sequence>
<gene>
    <name evidence="3" type="ORF">H924_03850</name>
</gene>
<dbReference type="GO" id="GO:0003677">
    <property type="term" value="F:DNA binding"/>
    <property type="evidence" value="ECO:0007669"/>
    <property type="project" value="UniProtKB-KW"/>
</dbReference>
<evidence type="ECO:0000256" key="2">
    <source>
        <dbReference type="ARBA" id="ARBA00023125"/>
    </source>
</evidence>
<keyword evidence="2" id="KW-0238">DNA-binding</keyword>
<dbReference type="KEGG" id="ccn:H924_03850"/>
<reference evidence="3 4" key="1">
    <citation type="submission" date="2013-02" db="EMBL/GenBank/DDBJ databases">
        <title>The complete genome sequence of Corynebacterium callunae DSM 20147.</title>
        <authorList>
            <person name="Ruckert C."/>
            <person name="Albersmeier A."/>
            <person name="Kalinowski J."/>
        </authorList>
    </citation>
    <scope>NUCLEOTIDE SEQUENCE [LARGE SCALE GENOMIC DNA]</scope>
    <source>
        <strain evidence="3 4">DSM 20147</strain>
    </source>
</reference>
<evidence type="ECO:0000313" key="3">
    <source>
        <dbReference type="EMBL" id="AGG66216.1"/>
    </source>
</evidence>
<dbReference type="PATRIC" id="fig|1121353.3.peg.792"/>
<proteinExistence type="predicted"/>
<dbReference type="Proteomes" id="UP000011760">
    <property type="component" value="Chromosome"/>
</dbReference>
<dbReference type="Gene3D" id="3.90.220.20">
    <property type="entry name" value="DNA methylase specificity domains"/>
    <property type="match status" value="1"/>
</dbReference>